<dbReference type="Proteomes" id="UP000280296">
    <property type="component" value="Unassembled WGS sequence"/>
</dbReference>
<dbReference type="EMBL" id="RYZH01000075">
    <property type="protein sequence ID" value="RUL82183.1"/>
    <property type="molecule type" value="Genomic_DNA"/>
</dbReference>
<keyword evidence="1" id="KW-0175">Coiled coil</keyword>
<dbReference type="GO" id="GO:0006313">
    <property type="term" value="P:DNA transposition"/>
    <property type="evidence" value="ECO:0007669"/>
    <property type="project" value="InterPro"/>
</dbReference>
<reference evidence="3 4" key="2">
    <citation type="submission" date="2019-01" db="EMBL/GenBank/DDBJ databases">
        <title>Tautonia sociabilis, a novel thermotolerant planctomycete of Isosphaeraceae family, isolated from a 4000 m deep subterranean habitat.</title>
        <authorList>
            <person name="Kovaleva O.L."/>
            <person name="Elcheninov A.G."/>
            <person name="Van Heerden E."/>
            <person name="Toshchakov S.V."/>
            <person name="Novikov A."/>
            <person name="Bonch-Osmolovskaya E.A."/>
            <person name="Kublanov I.V."/>
        </authorList>
    </citation>
    <scope>NUCLEOTIDE SEQUENCE [LARGE SCALE GENOMIC DNA]</scope>
    <source>
        <strain evidence="3 4">GM2012</strain>
    </source>
</reference>
<protein>
    <submittedName>
        <fullName evidence="3">Transposase</fullName>
    </submittedName>
</protein>
<sequence length="165" mass="18335">MLAGGDRRGPALAPRSLMFPSCAKSVFPHELGQSPGRRPRDPGEGRLRSGVACSPNPGPADLRVILAREDRRTQMKRNRPSPEQIIRTLREADADLANGVSVPEIRKKLGVAENTYDRWRNQYGGMKADEMKRLKDLEKENARLKALVADLTLDKAILQEALRGN</sequence>
<dbReference type="InterPro" id="IPR052546">
    <property type="entry name" value="Transposase_8_domain"/>
</dbReference>
<gene>
    <name evidence="3" type="ORF">TsocGM_23880</name>
</gene>
<evidence type="ECO:0000313" key="3">
    <source>
        <dbReference type="EMBL" id="RUL82183.1"/>
    </source>
</evidence>
<dbReference type="Pfam" id="PF01527">
    <property type="entry name" value="HTH_Tnp_1"/>
    <property type="match status" value="1"/>
</dbReference>
<organism evidence="3 4">
    <name type="scientific">Tautonia sociabilis</name>
    <dbReference type="NCBI Taxonomy" id="2080755"/>
    <lineage>
        <taxon>Bacteria</taxon>
        <taxon>Pseudomonadati</taxon>
        <taxon>Planctomycetota</taxon>
        <taxon>Planctomycetia</taxon>
        <taxon>Isosphaerales</taxon>
        <taxon>Isosphaeraceae</taxon>
        <taxon>Tautonia</taxon>
    </lineage>
</organism>
<comment type="caution">
    <text evidence="3">The sequence shown here is derived from an EMBL/GenBank/DDBJ whole genome shotgun (WGS) entry which is preliminary data.</text>
</comment>
<dbReference type="GO" id="GO:0004803">
    <property type="term" value="F:transposase activity"/>
    <property type="evidence" value="ECO:0007669"/>
    <property type="project" value="InterPro"/>
</dbReference>
<proteinExistence type="predicted"/>
<accession>A0A432MCR6</accession>
<dbReference type="InterPro" id="IPR002514">
    <property type="entry name" value="Transposase_8"/>
</dbReference>
<reference evidence="3 4" key="1">
    <citation type="submission" date="2018-12" db="EMBL/GenBank/DDBJ databases">
        <authorList>
            <person name="Toschakov S.V."/>
        </authorList>
    </citation>
    <scope>NUCLEOTIDE SEQUENCE [LARGE SCALE GENOMIC DNA]</scope>
    <source>
        <strain evidence="3 4">GM2012</strain>
    </source>
</reference>
<dbReference type="PANTHER" id="PTHR33609:SF1">
    <property type="entry name" value="TRANSPOSASE"/>
    <property type="match status" value="1"/>
</dbReference>
<feature type="coiled-coil region" evidence="1">
    <location>
        <begin position="127"/>
        <end position="154"/>
    </location>
</feature>
<keyword evidence="4" id="KW-1185">Reference proteome</keyword>
<evidence type="ECO:0000313" key="4">
    <source>
        <dbReference type="Proteomes" id="UP000280296"/>
    </source>
</evidence>
<evidence type="ECO:0000256" key="2">
    <source>
        <dbReference type="SAM" id="MobiDB-lite"/>
    </source>
</evidence>
<feature type="compositionally biased region" description="Basic and acidic residues" evidence="2">
    <location>
        <begin position="38"/>
        <end position="47"/>
    </location>
</feature>
<dbReference type="PANTHER" id="PTHR33609">
    <property type="entry name" value="LOW CALCIUM RESPONSE LOCUS PROTEIN S"/>
    <property type="match status" value="1"/>
</dbReference>
<dbReference type="AlphaFoldDB" id="A0A432MCR6"/>
<dbReference type="InterPro" id="IPR009057">
    <property type="entry name" value="Homeodomain-like_sf"/>
</dbReference>
<feature type="region of interest" description="Disordered" evidence="2">
    <location>
        <begin position="26"/>
        <end position="60"/>
    </location>
</feature>
<dbReference type="GO" id="GO:0003677">
    <property type="term" value="F:DNA binding"/>
    <property type="evidence" value="ECO:0007669"/>
    <property type="project" value="InterPro"/>
</dbReference>
<dbReference type="SUPFAM" id="SSF46689">
    <property type="entry name" value="Homeodomain-like"/>
    <property type="match status" value="1"/>
</dbReference>
<evidence type="ECO:0000256" key="1">
    <source>
        <dbReference type="SAM" id="Coils"/>
    </source>
</evidence>
<name>A0A432MCR6_9BACT</name>